<sequence length="343" mass="38094">MPASLDELRRREEELRFLNEHLDQQKEQIVRDAGSALRQQELTLEQLSSPLIAEVDDSVPEHDEDVLHEVEPTQGPATERTCDEDADDAAQCSSDPSREPAAPRWSSSVYAPDVEAVEAGGAADTVNCGADTPAPTGMGNEAELRYHQAKLTVANEEIAKLRANLAARNSELADATALIKELQQQCAKLGRAEKAGKAALEREKATAAQQKARVQDLEKELALARQESEQAVRSEKASSSEQRSKDVRLQRALEELEKHRAMLRELREDREGSGQGARAEAQKLLAENTRLKKRQSELLLAFKKQMKLIDVLKRQKQHVEAAQMLSFTEAEFSKTLELGEQMA</sequence>
<organism evidence="2 3">
    <name type="scientific">Prymnesium parvum</name>
    <name type="common">Toxic golden alga</name>
    <dbReference type="NCBI Taxonomy" id="97485"/>
    <lineage>
        <taxon>Eukaryota</taxon>
        <taxon>Haptista</taxon>
        <taxon>Haptophyta</taxon>
        <taxon>Prymnesiophyceae</taxon>
        <taxon>Prymnesiales</taxon>
        <taxon>Prymnesiaceae</taxon>
        <taxon>Prymnesium</taxon>
    </lineage>
</organism>
<dbReference type="EMBL" id="JBGBPQ010000005">
    <property type="protein sequence ID" value="KAL1523670.1"/>
    <property type="molecule type" value="Genomic_DNA"/>
</dbReference>
<dbReference type="Proteomes" id="UP001515480">
    <property type="component" value="Unassembled WGS sequence"/>
</dbReference>
<dbReference type="PANTHER" id="PTHR23313:SF0">
    <property type="entry name" value="TESTIS-EXPRESSED PROTEIN 9"/>
    <property type="match status" value="1"/>
</dbReference>
<gene>
    <name evidence="2" type="ORF">AB1Y20_018604</name>
</gene>
<proteinExistence type="predicted"/>
<dbReference type="PANTHER" id="PTHR23313">
    <property type="entry name" value="TSEC1-RELATED"/>
    <property type="match status" value="1"/>
</dbReference>
<protein>
    <recommendedName>
        <fullName evidence="4">Testis-expressed sequence 9 protein</fullName>
    </recommendedName>
</protein>
<feature type="compositionally biased region" description="Basic and acidic residues" evidence="1">
    <location>
        <begin position="59"/>
        <end position="71"/>
    </location>
</feature>
<feature type="region of interest" description="Disordered" evidence="1">
    <location>
        <begin position="57"/>
        <end position="106"/>
    </location>
</feature>
<reference evidence="2 3" key="1">
    <citation type="journal article" date="2024" name="Science">
        <title>Giant polyketide synthase enzymes in the biosynthesis of giant marine polyether toxins.</title>
        <authorList>
            <person name="Fallon T.R."/>
            <person name="Shende V.V."/>
            <person name="Wierzbicki I.H."/>
            <person name="Pendleton A.L."/>
            <person name="Watervoot N.F."/>
            <person name="Auber R.P."/>
            <person name="Gonzalez D.J."/>
            <person name="Wisecaver J.H."/>
            <person name="Moore B.S."/>
        </authorList>
    </citation>
    <scope>NUCLEOTIDE SEQUENCE [LARGE SCALE GENOMIC DNA]</scope>
    <source>
        <strain evidence="2 3">12B1</strain>
    </source>
</reference>
<evidence type="ECO:0000313" key="3">
    <source>
        <dbReference type="Proteomes" id="UP001515480"/>
    </source>
</evidence>
<name>A0AB34JQD6_PRYPA</name>
<keyword evidence="3" id="KW-1185">Reference proteome</keyword>
<accession>A0AB34JQD6</accession>
<evidence type="ECO:0000313" key="2">
    <source>
        <dbReference type="EMBL" id="KAL1523670.1"/>
    </source>
</evidence>
<feature type="region of interest" description="Disordered" evidence="1">
    <location>
        <begin position="226"/>
        <end position="248"/>
    </location>
</feature>
<comment type="caution">
    <text evidence="2">The sequence shown here is derived from an EMBL/GenBank/DDBJ whole genome shotgun (WGS) entry which is preliminary data.</text>
</comment>
<evidence type="ECO:0008006" key="4">
    <source>
        <dbReference type="Google" id="ProtNLM"/>
    </source>
</evidence>
<dbReference type="AlphaFoldDB" id="A0AB34JQD6"/>
<evidence type="ECO:0000256" key="1">
    <source>
        <dbReference type="SAM" id="MobiDB-lite"/>
    </source>
</evidence>